<evidence type="ECO:0000259" key="3">
    <source>
        <dbReference type="Pfam" id="PF08338"/>
    </source>
</evidence>
<feature type="domain" description="NAD-dependent epimerase/dehydratase" evidence="2">
    <location>
        <begin position="15"/>
        <end position="232"/>
    </location>
</feature>
<evidence type="ECO:0000313" key="4">
    <source>
        <dbReference type="EMBL" id="AKF08334.1"/>
    </source>
</evidence>
<dbReference type="PANTHER" id="PTHR11092:SF0">
    <property type="entry name" value="EPIMERASE FAMILY PROTEIN SDR39U1"/>
    <property type="match status" value="1"/>
</dbReference>
<sequence>MLDGATRMTEPGMRILITGVTGLVGARLAAQLLMSRVEIVALSRDPARAQEKVAAVSRAWKWSPELAVPEQAVQGLDAVVHLAGESVAGRWTDEKKRAIEQSRVEGTRRVVEAIAALPENQRPYVLVSASAIGYYGETGERDVREGDPPADDFLAKVCVEWEREAMKAEALGVRVVTPRLGLVMSPEGGALQRMLPIFKMGFGGKLGSGRQWWPWIHLDDVIGILQHAIAHRELRGAINATSPSPVRQSEFADVLGRVVRRPSFLPAPAFAIKTALGEFGSEVLGSRKVLPTRALESGYRFKFRELEPALRDLLG</sequence>
<organism evidence="4 5">
    <name type="scientific">Sandaracinus amylolyticus</name>
    <dbReference type="NCBI Taxonomy" id="927083"/>
    <lineage>
        <taxon>Bacteria</taxon>
        <taxon>Pseudomonadati</taxon>
        <taxon>Myxococcota</taxon>
        <taxon>Polyangia</taxon>
        <taxon>Polyangiales</taxon>
        <taxon>Sandaracinaceae</taxon>
        <taxon>Sandaracinus</taxon>
    </lineage>
</organism>
<dbReference type="KEGG" id="samy:DB32_005483"/>
<dbReference type="STRING" id="927083.DB32_005483"/>
<dbReference type="AlphaFoldDB" id="A0A0F6SGA1"/>
<comment type="similarity">
    <text evidence="1">Belongs to the NAD(P)-dependent epimerase/dehydratase family. SDR39U1 subfamily.</text>
</comment>
<keyword evidence="5" id="KW-1185">Reference proteome</keyword>
<evidence type="ECO:0000256" key="1">
    <source>
        <dbReference type="ARBA" id="ARBA00009353"/>
    </source>
</evidence>
<dbReference type="GO" id="GO:0051301">
    <property type="term" value="P:cell division"/>
    <property type="evidence" value="ECO:0007669"/>
    <property type="project" value="UniProtKB-KW"/>
</dbReference>
<dbReference type="NCBIfam" id="TIGR01777">
    <property type="entry name" value="yfcH"/>
    <property type="match status" value="1"/>
</dbReference>
<dbReference type="InterPro" id="IPR001509">
    <property type="entry name" value="Epimerase_deHydtase"/>
</dbReference>
<keyword evidence="4" id="KW-0132">Cell division</keyword>
<evidence type="ECO:0000313" key="5">
    <source>
        <dbReference type="Proteomes" id="UP000034883"/>
    </source>
</evidence>
<dbReference type="Pfam" id="PF08338">
    <property type="entry name" value="DUF1731"/>
    <property type="match status" value="1"/>
</dbReference>
<dbReference type="InterPro" id="IPR013549">
    <property type="entry name" value="DUF1731"/>
</dbReference>
<dbReference type="EMBL" id="CP011125">
    <property type="protein sequence ID" value="AKF08334.1"/>
    <property type="molecule type" value="Genomic_DNA"/>
</dbReference>
<gene>
    <name evidence="4" type="ORF">DB32_005483</name>
</gene>
<dbReference type="PANTHER" id="PTHR11092">
    <property type="entry name" value="SUGAR NUCLEOTIDE EPIMERASE RELATED"/>
    <property type="match status" value="1"/>
</dbReference>
<keyword evidence="4" id="KW-0131">Cell cycle</keyword>
<name>A0A0F6SGA1_9BACT</name>
<feature type="domain" description="DUF1731" evidence="3">
    <location>
        <begin position="267"/>
        <end position="313"/>
    </location>
</feature>
<dbReference type="InterPro" id="IPR010099">
    <property type="entry name" value="SDR39U1"/>
</dbReference>
<dbReference type="Gene3D" id="3.40.50.720">
    <property type="entry name" value="NAD(P)-binding Rossmann-like Domain"/>
    <property type="match status" value="1"/>
</dbReference>
<dbReference type="SUPFAM" id="SSF51735">
    <property type="entry name" value="NAD(P)-binding Rossmann-fold domains"/>
    <property type="match status" value="1"/>
</dbReference>
<dbReference type="CDD" id="cd05242">
    <property type="entry name" value="SDR_a8"/>
    <property type="match status" value="1"/>
</dbReference>
<dbReference type="InterPro" id="IPR036291">
    <property type="entry name" value="NAD(P)-bd_dom_sf"/>
</dbReference>
<protein>
    <submittedName>
        <fullName evidence="4">Cell division inhibitor</fullName>
    </submittedName>
</protein>
<proteinExistence type="inferred from homology"/>
<dbReference type="Pfam" id="PF01370">
    <property type="entry name" value="Epimerase"/>
    <property type="match status" value="1"/>
</dbReference>
<dbReference type="Proteomes" id="UP000034883">
    <property type="component" value="Chromosome"/>
</dbReference>
<reference evidence="4 5" key="1">
    <citation type="submission" date="2015-03" db="EMBL/GenBank/DDBJ databases">
        <title>Genome assembly of Sandaracinus amylolyticus DSM 53668.</title>
        <authorList>
            <person name="Sharma G."/>
            <person name="Subramanian S."/>
        </authorList>
    </citation>
    <scope>NUCLEOTIDE SEQUENCE [LARGE SCALE GENOMIC DNA]</scope>
    <source>
        <strain evidence="4 5">DSM 53668</strain>
    </source>
</reference>
<evidence type="ECO:0000259" key="2">
    <source>
        <dbReference type="Pfam" id="PF01370"/>
    </source>
</evidence>
<accession>A0A0F6SGA1</accession>